<name>A0A7C4CEQ2_UNCW3</name>
<proteinExistence type="predicted"/>
<evidence type="ECO:0000313" key="1">
    <source>
        <dbReference type="EMBL" id="HGK28929.1"/>
    </source>
</evidence>
<dbReference type="EMBL" id="DSUT01000176">
    <property type="protein sequence ID" value="HGK28929.1"/>
    <property type="molecule type" value="Genomic_DNA"/>
</dbReference>
<comment type="caution">
    <text evidence="1">The sequence shown here is derived from an EMBL/GenBank/DDBJ whole genome shotgun (WGS) entry which is preliminary data.</text>
</comment>
<gene>
    <name evidence="1" type="ORF">ENS41_08320</name>
</gene>
<dbReference type="AlphaFoldDB" id="A0A7C4CEQ2"/>
<accession>A0A7C4CEQ2</accession>
<protein>
    <submittedName>
        <fullName evidence="1">Uncharacterized protein</fullName>
    </submittedName>
</protein>
<reference evidence="1" key="1">
    <citation type="journal article" date="2020" name="mSystems">
        <title>Genome- and Community-Level Interaction Insights into Carbon Utilization and Element Cycling Functions of Hydrothermarchaeota in Hydrothermal Sediment.</title>
        <authorList>
            <person name="Zhou Z."/>
            <person name="Liu Y."/>
            <person name="Xu W."/>
            <person name="Pan J."/>
            <person name="Luo Z.H."/>
            <person name="Li M."/>
        </authorList>
    </citation>
    <scope>NUCLEOTIDE SEQUENCE [LARGE SCALE GENOMIC DNA]</scope>
    <source>
        <strain evidence="1">SpSt-488</strain>
    </source>
</reference>
<organism evidence="1">
    <name type="scientific">candidate division WOR-3 bacterium</name>
    <dbReference type="NCBI Taxonomy" id="2052148"/>
    <lineage>
        <taxon>Bacteria</taxon>
        <taxon>Bacteria division WOR-3</taxon>
    </lineage>
</organism>
<sequence length="245" mass="26452">MTTLLLLFLTTFPGVRIAGLPTGALLETGRWQVDISHRFAIPVFASGWSEDPLQALIASNTYVALDHAPVRGLALGLGLCPTDRVAEVHALWQPSGLGRFYLLPQVSTGLRNLSLENTWFAIGAGVPLAPIRSIALSALPRFTTNTTSHYVSLGLGAKLELGPDFRLGLETEPLLYRIEPGHSGFGLSPDSLAWNLAFERELGWHNFVLTLGSARASIPPYSFRDGIVGLGAGGFRIGFHVLRKL</sequence>